<evidence type="ECO:0000313" key="2">
    <source>
        <dbReference type="EMBL" id="OTP18406.1"/>
    </source>
</evidence>
<name>A0A242KBR9_9ENTE</name>
<dbReference type="AlphaFoldDB" id="A0A242KBR9"/>
<evidence type="ECO:0000313" key="3">
    <source>
        <dbReference type="EMBL" id="WYJ88456.1"/>
    </source>
</evidence>
<evidence type="ECO:0000259" key="1">
    <source>
        <dbReference type="Pfam" id="PF02627"/>
    </source>
</evidence>
<dbReference type="EMBL" id="NGMM01000001">
    <property type="protein sequence ID" value="OTP18406.1"/>
    <property type="molecule type" value="Genomic_DNA"/>
</dbReference>
<protein>
    <recommendedName>
        <fullName evidence="1">Carboxymuconolactone decarboxylase-like domain-containing protein</fullName>
    </recommendedName>
</protein>
<dbReference type="InterPro" id="IPR004675">
    <property type="entry name" value="AhpD_core"/>
</dbReference>
<reference evidence="3" key="3">
    <citation type="submission" date="2024-03" db="EMBL/GenBank/DDBJ databases">
        <title>The Genome Sequence of Enterococcus sp. DIV0242b.</title>
        <authorList>
            <consortium name="The Broad Institute Genomics Platform"/>
            <consortium name="The Broad Institute Microbial Omics Core"/>
            <consortium name="The Broad Institute Genomic Center for Infectious Diseases"/>
            <person name="Earl A."/>
            <person name="Manson A."/>
            <person name="Gilmore M."/>
            <person name="Schwartman J."/>
            <person name="Shea T."/>
            <person name="Abouelleil A."/>
            <person name="Cao P."/>
            <person name="Chapman S."/>
            <person name="Cusick C."/>
            <person name="Young S."/>
            <person name="Neafsey D."/>
            <person name="Nusbaum C."/>
            <person name="Birren B."/>
        </authorList>
    </citation>
    <scope>NUCLEOTIDE SEQUENCE</scope>
    <source>
        <strain evidence="3">9E7_DIV0242</strain>
    </source>
</reference>
<dbReference type="GO" id="GO:0051920">
    <property type="term" value="F:peroxiredoxin activity"/>
    <property type="evidence" value="ECO:0007669"/>
    <property type="project" value="InterPro"/>
</dbReference>
<dbReference type="Pfam" id="PF02627">
    <property type="entry name" value="CMD"/>
    <property type="match status" value="1"/>
</dbReference>
<gene>
    <name evidence="3" type="ORF">A5888_000175</name>
    <name evidence="2" type="ORF">A5888_000220</name>
</gene>
<dbReference type="Proteomes" id="UP000195141">
    <property type="component" value="Chromosome"/>
</dbReference>
<dbReference type="PANTHER" id="PTHR33930">
    <property type="entry name" value="ALKYL HYDROPEROXIDE REDUCTASE AHPD"/>
    <property type="match status" value="1"/>
</dbReference>
<accession>A0A242KBR9</accession>
<feature type="domain" description="Carboxymuconolactone decarboxylase-like" evidence="1">
    <location>
        <begin position="24"/>
        <end position="105"/>
    </location>
</feature>
<dbReference type="InterPro" id="IPR029032">
    <property type="entry name" value="AhpD-like"/>
</dbReference>
<sequence>MMSDYKEEYKELAQNHAALMKNCPDLMTAFRGIPKEALKPKHLDTKTKELMAVAIAISIRCEGCILAHVRDALKAGATIEEVAETVEVAVLMGGGPATAYGAKALSIAEYLQSQT</sequence>
<dbReference type="InterPro" id="IPR003779">
    <property type="entry name" value="CMD-like"/>
</dbReference>
<dbReference type="NCBIfam" id="TIGR00778">
    <property type="entry name" value="ahpD_dom"/>
    <property type="match status" value="1"/>
</dbReference>
<dbReference type="Gene3D" id="1.20.1290.10">
    <property type="entry name" value="AhpD-like"/>
    <property type="match status" value="1"/>
</dbReference>
<organism evidence="2">
    <name type="scientific">Candidatus Enterococcus clewellii</name>
    <dbReference type="NCBI Taxonomy" id="1834193"/>
    <lineage>
        <taxon>Bacteria</taxon>
        <taxon>Bacillati</taxon>
        <taxon>Bacillota</taxon>
        <taxon>Bacilli</taxon>
        <taxon>Lactobacillales</taxon>
        <taxon>Enterococcaceae</taxon>
        <taxon>Enterococcus</taxon>
    </lineage>
</organism>
<proteinExistence type="predicted"/>
<evidence type="ECO:0000313" key="4">
    <source>
        <dbReference type="Proteomes" id="UP000195141"/>
    </source>
</evidence>
<dbReference type="PANTHER" id="PTHR33930:SF2">
    <property type="entry name" value="BLR3452 PROTEIN"/>
    <property type="match status" value="1"/>
</dbReference>
<dbReference type="EMBL" id="CP147247">
    <property type="protein sequence ID" value="WYJ88456.1"/>
    <property type="molecule type" value="Genomic_DNA"/>
</dbReference>
<reference evidence="2" key="1">
    <citation type="submission" date="2017-05" db="EMBL/GenBank/DDBJ databases">
        <title>The Genome Sequence of Enterococcus sp. 9E7_DIV0242.</title>
        <authorList>
            <consortium name="The Broad Institute Genomics Platform"/>
            <consortium name="The Broad Institute Genomic Center for Infectious Diseases"/>
            <person name="Earl A."/>
            <person name="Manson A."/>
            <person name="Schwartman J."/>
            <person name="Gilmore M."/>
            <person name="Abouelleil A."/>
            <person name="Cao P."/>
            <person name="Chapman S."/>
            <person name="Cusick C."/>
            <person name="Shea T."/>
            <person name="Young S."/>
            <person name="Neafsey D."/>
            <person name="Nusbaum C."/>
            <person name="Birren B."/>
        </authorList>
    </citation>
    <scope>NUCLEOTIDE SEQUENCE [LARGE SCALE GENOMIC DNA]</scope>
    <source>
        <strain evidence="2">9E7_DIV0242</strain>
    </source>
</reference>
<dbReference type="SUPFAM" id="SSF69118">
    <property type="entry name" value="AhpD-like"/>
    <property type="match status" value="1"/>
</dbReference>
<keyword evidence="4" id="KW-1185">Reference proteome</keyword>
<reference evidence="3" key="2">
    <citation type="submission" date="2017-05" db="EMBL/GenBank/DDBJ databases">
        <authorList>
            <consortium name="The Broad Institute Genomics Platform"/>
            <consortium name="The Broad Institute Genomic Center for Infectious Diseases"/>
            <person name="Earl A."/>
            <person name="Manson A."/>
            <person name="Schwartman J."/>
            <person name="Gilmore M."/>
            <person name="Abouelleil A."/>
            <person name="Cao P."/>
            <person name="Chapman S."/>
            <person name="Cusick C."/>
            <person name="Shea T."/>
            <person name="Young S."/>
            <person name="Neafsey D."/>
            <person name="Nusbaum C."/>
            <person name="Birren B."/>
        </authorList>
    </citation>
    <scope>NUCLEOTIDE SEQUENCE</scope>
    <source>
        <strain evidence="3">9E7_DIV0242</strain>
    </source>
</reference>